<feature type="compositionally biased region" description="Polar residues" evidence="9">
    <location>
        <begin position="810"/>
        <end position="830"/>
    </location>
</feature>
<evidence type="ECO:0000256" key="1">
    <source>
        <dbReference type="ARBA" id="ARBA00004245"/>
    </source>
</evidence>
<keyword evidence="3" id="KW-0963">Cytoplasm</keyword>
<dbReference type="Gene3D" id="6.10.250.3120">
    <property type="match status" value="1"/>
</dbReference>
<feature type="compositionally biased region" description="Polar residues" evidence="9">
    <location>
        <begin position="175"/>
        <end position="207"/>
    </location>
</feature>
<feature type="compositionally biased region" description="Pro residues" evidence="9">
    <location>
        <begin position="1045"/>
        <end position="1055"/>
    </location>
</feature>
<keyword evidence="6" id="KW-0206">Cytoskeleton</keyword>
<dbReference type="RefSeq" id="XP_030067903.1">
    <property type="nucleotide sequence ID" value="XM_030212043.1"/>
</dbReference>
<dbReference type="InterPro" id="IPR014799">
    <property type="entry name" value="ASD2_dom"/>
</dbReference>
<evidence type="ECO:0000313" key="14">
    <source>
        <dbReference type="RefSeq" id="XP_030067904.1"/>
    </source>
</evidence>
<feature type="domain" description="ASD1" evidence="10">
    <location>
        <begin position="613"/>
        <end position="712"/>
    </location>
</feature>
<evidence type="ECO:0000259" key="11">
    <source>
        <dbReference type="PROSITE" id="PS51307"/>
    </source>
</evidence>
<feature type="coiled-coil region" evidence="8">
    <location>
        <begin position="1492"/>
        <end position="1519"/>
    </location>
</feature>
<feature type="compositionally biased region" description="Basic and acidic residues" evidence="9">
    <location>
        <begin position="744"/>
        <end position="753"/>
    </location>
</feature>
<proteinExistence type="inferred from homology"/>
<evidence type="ECO:0000256" key="8">
    <source>
        <dbReference type="SAM" id="Coils"/>
    </source>
</evidence>
<dbReference type="GO" id="GO:0043296">
    <property type="term" value="C:apical junction complex"/>
    <property type="evidence" value="ECO:0007669"/>
    <property type="project" value="TreeGrafter"/>
</dbReference>
<dbReference type="Proteomes" id="UP000515156">
    <property type="component" value="Chromosome 8"/>
</dbReference>
<organism evidence="12 13">
    <name type="scientific">Microcaecilia unicolor</name>
    <dbReference type="NCBI Taxonomy" id="1415580"/>
    <lineage>
        <taxon>Eukaryota</taxon>
        <taxon>Metazoa</taxon>
        <taxon>Chordata</taxon>
        <taxon>Craniata</taxon>
        <taxon>Vertebrata</taxon>
        <taxon>Euteleostomi</taxon>
        <taxon>Amphibia</taxon>
        <taxon>Gymnophiona</taxon>
        <taxon>Siphonopidae</taxon>
        <taxon>Microcaecilia</taxon>
    </lineage>
</organism>
<dbReference type="GO" id="GO:0005912">
    <property type="term" value="C:adherens junction"/>
    <property type="evidence" value="ECO:0007669"/>
    <property type="project" value="TreeGrafter"/>
</dbReference>
<feature type="compositionally biased region" description="Polar residues" evidence="9">
    <location>
        <begin position="890"/>
        <end position="919"/>
    </location>
</feature>
<dbReference type="GeneID" id="115475956"/>
<dbReference type="Pfam" id="PF08688">
    <property type="entry name" value="ASD1"/>
    <property type="match status" value="1"/>
</dbReference>
<comment type="similarity">
    <text evidence="2">Belongs to the shroom family.</text>
</comment>
<evidence type="ECO:0000256" key="4">
    <source>
        <dbReference type="ARBA" id="ARBA00022701"/>
    </source>
</evidence>
<name>A0A6P7YSF0_9AMPH</name>
<evidence type="ECO:0000313" key="13">
    <source>
        <dbReference type="RefSeq" id="XP_030067903.1"/>
    </source>
</evidence>
<dbReference type="PANTHER" id="PTHR15012">
    <property type="entry name" value="APICAL PROTEIN/SHROOM-RELATED"/>
    <property type="match status" value="1"/>
</dbReference>
<keyword evidence="4" id="KW-0493">Microtubule</keyword>
<feature type="region of interest" description="Disordered" evidence="9">
    <location>
        <begin position="359"/>
        <end position="427"/>
    </location>
</feature>
<feature type="region of interest" description="Disordered" evidence="9">
    <location>
        <begin position="885"/>
        <end position="929"/>
    </location>
</feature>
<dbReference type="PROSITE" id="PS51306">
    <property type="entry name" value="ASD1"/>
    <property type="match status" value="1"/>
</dbReference>
<accession>A0A6P7YSF0</accession>
<dbReference type="CTD" id="134549"/>
<dbReference type="GO" id="GO:0016324">
    <property type="term" value="C:apical plasma membrane"/>
    <property type="evidence" value="ECO:0007669"/>
    <property type="project" value="TreeGrafter"/>
</dbReference>
<sequence length="1522" mass="171453">MAAFGNDVESWNLKDAGGLTELLQPLDSVNYSSRLSPVKSIGTIDHLLNLSGKADSAYSSFSGGSNFPDYHTPSFCNENYGLPSEQLSYVDCEYVRAIYNPSAINFDFRDSSQPNLMDTGSRNNSDGIGFCGQYGNTPTHDFIRKSLSPLSSSQSLLPPSPPTRLDSYKVIRSFNSTRGDSNSRDPMSQNDVQSPHNNVHGVISTSEPKPYWNSRQKNERLPDEPKESDLFQNKEKKSNRHIFTRSSFFNLQECFKPDSVAKTQKLPCAPDSVKDYNIPEEMNSKSFHPPPTSYDVKNMHENKKYLCSTNGHTKSFRGADSQGHLLESREPEVPLSIGHHQIWFDKHAIQDEDVFHDTTFSNSPLQNDLVPDSKSCPPRRKTGSVLPQSSEEERRKDIQELSGTHQSKGQNSLQPHSPEGLKTNVDHDGELDFRSKAQQIVYCGPKKDLTSQTASVFSYEILTNDSSNNFNVNQNQEVPSDLAHHEAPQHEFHKPRSNPVCELVSGKINKETTPMLYHLTGGRHSNMATILNCKNHTKPTKDPGNTPKKTQNSDHLLMEQSNEIQKAKPPPKIKEFQQLTDENFVNCADDERMLRSSVSSLDDSFMKDYREKIKVAQKKVLRETSFKRKDLQMSLPIRLKPNPSKRPSIEHFRSLSANEDVKFINSGGVWETSSKYEDSKKPQVFRIGGRKRVTKEQKKLCYSEPEKLDQLGMQQTLSSSCNLENTRVASEENNGSSVLASRRKPFESKERARSTSTLSKTELKQIQHNAVVQYIERKISLKPTNTQQISLAKPMQRPSTMRHSERLSIPNGNSRTPTNIEPTSPLQSSERNPESFDAHVLWTERSSTGVSVQSRNQPFVREMDQSKFGLSPYVENLHSKDRAINKSQERSMSTPPAQGSSRSAACTAPDQNGKGQQAVPSGAPNEASIADGVSGVFTEKLRAQPSTGKGKAIEETGISEVIRLPGFNQSTDQPHLKKDPVVWPGPEYELGLKTRSQSLENGSGSLPKYMTKDHVVELPAKTERTSPAYEKPASVKSHAEDTPPSLIPELPPTYQPLPLTEEDEVFLKDMWSNTEESADYAIKPPSKNEEATYIPPLPVLPVASEEGQETSLHYPVAAEGHLEDKDKVSQEFWGGQSSQPSSGVQPTFQTTLLSSREEVNRDNELEKERTNPPVSKSVIRNLQNLVGVNNVTFSSGNIMDQPMTSFDQNKNETNCGALIVKPEKNNDNPGVSQKATDLSQVKLMSSEDQRNEELIHEIMSKDKSLVDVLEFHPIRKTAIDLMAGLFPVNLQTMDRSSRMRGIRLVKEHEKDGPVRFSSKSVILPEKYQMQDTSQERSQEPDDITVKKKELISNIQSKLQHLCAERQLLLSDIRENASCGEELEVVVKAVCKPNEYERYLMYIGDLEKVVILLLCLSMRLARVQNAMSKMSDSTDPEERQSLIERHNLLSRQREDAKDLKENLDRRERLVAGILQKYLSQQQLQDYREFVEQKTSFLIEQKDLEEQIKFHEEQLASLQKSIPR</sequence>
<dbReference type="GO" id="GO:0051015">
    <property type="term" value="F:actin filament binding"/>
    <property type="evidence" value="ECO:0007669"/>
    <property type="project" value="InterPro"/>
</dbReference>
<feature type="region of interest" description="Disordered" evidence="9">
    <location>
        <begin position="785"/>
        <end position="835"/>
    </location>
</feature>
<dbReference type="GO" id="GO:0007015">
    <property type="term" value="P:actin filament organization"/>
    <property type="evidence" value="ECO:0007669"/>
    <property type="project" value="TreeGrafter"/>
</dbReference>
<dbReference type="InterPro" id="IPR014800">
    <property type="entry name" value="ASD1_dom"/>
</dbReference>
<dbReference type="Pfam" id="PF08687">
    <property type="entry name" value="ASD2"/>
    <property type="match status" value="1"/>
</dbReference>
<dbReference type="PANTHER" id="PTHR15012:SF37">
    <property type="entry name" value="PROTEIN SHROOM1"/>
    <property type="match status" value="1"/>
</dbReference>
<evidence type="ECO:0000256" key="3">
    <source>
        <dbReference type="ARBA" id="ARBA00022490"/>
    </source>
</evidence>
<dbReference type="OrthoDB" id="10063560at2759"/>
<comment type="subcellular location">
    <subcellularLocation>
        <location evidence="1">Cytoplasm</location>
        <location evidence="1">Cytoskeleton</location>
    </subcellularLocation>
</comment>
<dbReference type="GO" id="GO:0030864">
    <property type="term" value="C:cortical actin cytoskeleton"/>
    <property type="evidence" value="ECO:0007669"/>
    <property type="project" value="TreeGrafter"/>
</dbReference>
<dbReference type="GO" id="GO:0005874">
    <property type="term" value="C:microtubule"/>
    <property type="evidence" value="ECO:0007669"/>
    <property type="project" value="UniProtKB-KW"/>
</dbReference>
<dbReference type="KEGG" id="muo:115475956"/>
<keyword evidence="12" id="KW-1185">Reference proteome</keyword>
<evidence type="ECO:0000259" key="10">
    <source>
        <dbReference type="PROSITE" id="PS51306"/>
    </source>
</evidence>
<gene>
    <name evidence="13 14" type="primary">SHROOM1</name>
</gene>
<evidence type="ECO:0000256" key="6">
    <source>
        <dbReference type="ARBA" id="ARBA00023212"/>
    </source>
</evidence>
<feature type="compositionally biased region" description="Basic and acidic residues" evidence="9">
    <location>
        <begin position="216"/>
        <end position="235"/>
    </location>
</feature>
<keyword evidence="5 7" id="KW-0009">Actin-binding</keyword>
<dbReference type="RefSeq" id="XP_030067904.1">
    <property type="nucleotide sequence ID" value="XM_030212044.1"/>
</dbReference>
<feature type="domain" description="ASD2" evidence="11">
    <location>
        <begin position="1252"/>
        <end position="1521"/>
    </location>
</feature>
<reference evidence="13 14" key="1">
    <citation type="submission" date="2025-04" db="UniProtKB">
        <authorList>
            <consortium name="RefSeq"/>
        </authorList>
    </citation>
    <scope>IDENTIFICATION</scope>
</reference>
<feature type="compositionally biased region" description="Polar residues" evidence="9">
    <location>
        <begin position="401"/>
        <end position="415"/>
    </location>
</feature>
<keyword evidence="8" id="KW-0175">Coiled coil</keyword>
<evidence type="ECO:0000256" key="7">
    <source>
        <dbReference type="PROSITE-ProRule" id="PRU00637"/>
    </source>
</evidence>
<evidence type="ECO:0000256" key="9">
    <source>
        <dbReference type="SAM" id="MobiDB-lite"/>
    </source>
</evidence>
<dbReference type="InterPro" id="IPR027685">
    <property type="entry name" value="Shroom_fam"/>
</dbReference>
<feature type="region of interest" description="Disordered" evidence="9">
    <location>
        <begin position="175"/>
        <end position="235"/>
    </location>
</feature>
<dbReference type="PROSITE" id="PS51307">
    <property type="entry name" value="ASD2"/>
    <property type="match status" value="1"/>
</dbReference>
<protein>
    <submittedName>
        <fullName evidence="13 14">Protein Shroom1 isoform X1</fullName>
    </submittedName>
</protein>
<evidence type="ECO:0000256" key="5">
    <source>
        <dbReference type="ARBA" id="ARBA00023203"/>
    </source>
</evidence>
<evidence type="ECO:0000313" key="12">
    <source>
        <dbReference type="Proteomes" id="UP000515156"/>
    </source>
</evidence>
<evidence type="ECO:0000256" key="2">
    <source>
        <dbReference type="ARBA" id="ARBA00006469"/>
    </source>
</evidence>
<feature type="compositionally biased region" description="Polar residues" evidence="9">
    <location>
        <begin position="727"/>
        <end position="739"/>
    </location>
</feature>
<feature type="region of interest" description="Disordered" evidence="9">
    <location>
        <begin position="727"/>
        <end position="761"/>
    </location>
</feature>
<feature type="region of interest" description="Disordered" evidence="9">
    <location>
        <begin position="1021"/>
        <end position="1055"/>
    </location>
</feature>